<organism evidence="9 10">
    <name type="scientific">Asaia krungthepensis NRIC 0535</name>
    <dbReference type="NCBI Taxonomy" id="1307925"/>
    <lineage>
        <taxon>Bacteria</taxon>
        <taxon>Pseudomonadati</taxon>
        <taxon>Pseudomonadota</taxon>
        <taxon>Alphaproteobacteria</taxon>
        <taxon>Acetobacterales</taxon>
        <taxon>Acetobacteraceae</taxon>
        <taxon>Asaia</taxon>
    </lineage>
</organism>
<gene>
    <name evidence="9" type="ORF">AA0535_1045</name>
</gene>
<dbReference type="PANTHER" id="PTHR23511">
    <property type="entry name" value="SYNAPTIC VESICLE GLYCOPROTEIN 2"/>
    <property type="match status" value="1"/>
</dbReference>
<proteinExistence type="inferred from homology"/>
<feature type="transmembrane region" description="Helical" evidence="7">
    <location>
        <begin position="286"/>
        <end position="307"/>
    </location>
</feature>
<evidence type="ECO:0000313" key="10">
    <source>
        <dbReference type="Proteomes" id="UP001062776"/>
    </source>
</evidence>
<feature type="transmembrane region" description="Helical" evidence="7">
    <location>
        <begin position="328"/>
        <end position="345"/>
    </location>
</feature>
<feature type="transmembrane region" description="Helical" evidence="7">
    <location>
        <begin position="414"/>
        <end position="435"/>
    </location>
</feature>
<feature type="transmembrane region" description="Helical" evidence="7">
    <location>
        <begin position="20"/>
        <end position="42"/>
    </location>
</feature>
<protein>
    <submittedName>
        <fullName evidence="9">Metabolite transport protein</fullName>
    </submittedName>
</protein>
<evidence type="ECO:0000256" key="3">
    <source>
        <dbReference type="ARBA" id="ARBA00022448"/>
    </source>
</evidence>
<evidence type="ECO:0000256" key="7">
    <source>
        <dbReference type="SAM" id="Phobius"/>
    </source>
</evidence>
<dbReference type="InterPro" id="IPR005828">
    <property type="entry name" value="MFS_sugar_transport-like"/>
</dbReference>
<dbReference type="PANTHER" id="PTHR23511:SF34">
    <property type="entry name" value="SYNAPTIC VESICLE GLYCOPROTEIN 2"/>
    <property type="match status" value="1"/>
</dbReference>
<comment type="caution">
    <text evidence="9">The sequence shown here is derived from an EMBL/GenBank/DDBJ whole genome shotgun (WGS) entry which is preliminary data.</text>
</comment>
<dbReference type="CDD" id="cd17316">
    <property type="entry name" value="MFS_SV2_like"/>
    <property type="match status" value="1"/>
</dbReference>
<feature type="transmembrane region" description="Helical" evidence="7">
    <location>
        <begin position="54"/>
        <end position="74"/>
    </location>
</feature>
<dbReference type="EMBL" id="BAPV01000005">
    <property type="protein sequence ID" value="GBQ86531.1"/>
    <property type="molecule type" value="Genomic_DNA"/>
</dbReference>
<dbReference type="InterPro" id="IPR036259">
    <property type="entry name" value="MFS_trans_sf"/>
</dbReference>
<dbReference type="Pfam" id="PF00083">
    <property type="entry name" value="Sugar_tr"/>
    <property type="match status" value="1"/>
</dbReference>
<keyword evidence="3" id="KW-0813">Transport</keyword>
<keyword evidence="6 7" id="KW-0472">Membrane</keyword>
<feature type="domain" description="Major facilitator superfamily (MFS) profile" evidence="8">
    <location>
        <begin position="20"/>
        <end position="439"/>
    </location>
</feature>
<feature type="transmembrane region" description="Helical" evidence="7">
    <location>
        <begin position="173"/>
        <end position="191"/>
    </location>
</feature>
<feature type="transmembrane region" description="Helical" evidence="7">
    <location>
        <begin position="262"/>
        <end position="280"/>
    </location>
</feature>
<feature type="transmembrane region" description="Helical" evidence="7">
    <location>
        <begin position="144"/>
        <end position="167"/>
    </location>
</feature>
<feature type="transmembrane region" description="Helical" evidence="7">
    <location>
        <begin position="384"/>
        <end position="408"/>
    </location>
</feature>
<evidence type="ECO:0000256" key="1">
    <source>
        <dbReference type="ARBA" id="ARBA00004141"/>
    </source>
</evidence>
<dbReference type="SUPFAM" id="SSF103473">
    <property type="entry name" value="MFS general substrate transporter"/>
    <property type="match status" value="1"/>
</dbReference>
<dbReference type="PROSITE" id="PS00217">
    <property type="entry name" value="SUGAR_TRANSPORT_2"/>
    <property type="match status" value="1"/>
</dbReference>
<evidence type="ECO:0000256" key="5">
    <source>
        <dbReference type="ARBA" id="ARBA00022989"/>
    </source>
</evidence>
<dbReference type="InterPro" id="IPR020846">
    <property type="entry name" value="MFS_dom"/>
</dbReference>
<dbReference type="Gene3D" id="1.20.1250.20">
    <property type="entry name" value="MFS general substrate transporter like domains"/>
    <property type="match status" value="1"/>
</dbReference>
<keyword evidence="5 7" id="KW-1133">Transmembrane helix</keyword>
<dbReference type="RefSeq" id="WP_264814856.1">
    <property type="nucleotide sequence ID" value="NZ_BAPV01000005.1"/>
</dbReference>
<dbReference type="Proteomes" id="UP001062776">
    <property type="component" value="Unassembled WGS sequence"/>
</dbReference>
<comment type="similarity">
    <text evidence="2">Belongs to the major facilitator superfamily. Sugar transporter (TC 2.A.1.1) family.</text>
</comment>
<evidence type="ECO:0000256" key="6">
    <source>
        <dbReference type="ARBA" id="ARBA00023136"/>
    </source>
</evidence>
<keyword evidence="10" id="KW-1185">Reference proteome</keyword>
<accession>A0ABQ0Q145</accession>
<dbReference type="PROSITE" id="PS50850">
    <property type="entry name" value="MFS"/>
    <property type="match status" value="1"/>
</dbReference>
<evidence type="ECO:0000259" key="8">
    <source>
        <dbReference type="PROSITE" id="PS50850"/>
    </source>
</evidence>
<evidence type="ECO:0000313" key="9">
    <source>
        <dbReference type="EMBL" id="GBQ86531.1"/>
    </source>
</evidence>
<keyword evidence="4 7" id="KW-0812">Transmembrane</keyword>
<feature type="transmembrane region" description="Helical" evidence="7">
    <location>
        <begin position="86"/>
        <end position="103"/>
    </location>
</feature>
<dbReference type="InterPro" id="IPR005829">
    <property type="entry name" value="Sugar_transporter_CS"/>
</dbReference>
<feature type="transmembrane region" description="Helical" evidence="7">
    <location>
        <begin position="351"/>
        <end position="372"/>
    </location>
</feature>
<name>A0ABQ0Q145_9PROT</name>
<evidence type="ECO:0000256" key="2">
    <source>
        <dbReference type="ARBA" id="ARBA00010992"/>
    </source>
</evidence>
<evidence type="ECO:0000256" key="4">
    <source>
        <dbReference type="ARBA" id="ARBA00022692"/>
    </source>
</evidence>
<sequence>MSAVGHRLDTLPLGRFHRRLLFIGGSGYAFDGLDSAIIAFILPVLHELWTLSPAAMGGISSITYIGFFLGASLSGLIGDRFGRRPIMMWALALFCAASVLSALMPQYSAFMACRFIAGIGLGAESAIIAPYLAEFVASRYRGAFTASLAGFFSFGFVAAALLGTFVVPAGPQGWRWAIALTGAPVLLLLWWRRALPESPRWLESTGRHHEAAEILRIIEEESRPAGPSLPGNSVFPAPAPHTRLSLREQIDMLFSSQMRRPLAVSWSTWFCLTFSYYAVFTWIPSFLIAHGLTMAHGIGFSIAIYAAQIPGYFSAAALIEILGRGKTIAFYLFGSTLSAAALILSHGSAPIIGTAMALSFCLTGGYAGLYAYTPELFPTALRATGVGSASAIGRLGAIISPLLVGLMLPRVGYAGVFTLITVMLLAGAAIVLAFGPATAGLSLDKIDDAAESPTAHTLPEQKDRTP</sequence>
<reference evidence="9" key="1">
    <citation type="submission" date="2013-04" db="EMBL/GenBank/DDBJ databases">
        <title>The genome sequencing project of 58 acetic acid bacteria.</title>
        <authorList>
            <person name="Okamoto-Kainuma A."/>
            <person name="Ishikawa M."/>
            <person name="Umino S."/>
            <person name="Koizumi Y."/>
            <person name="Shiwa Y."/>
            <person name="Yoshikawa H."/>
            <person name="Matsutani M."/>
            <person name="Matsushita K."/>
        </authorList>
    </citation>
    <scope>NUCLEOTIDE SEQUENCE</scope>
    <source>
        <strain evidence="9">NRIC 0535</strain>
    </source>
</reference>
<feature type="transmembrane region" description="Helical" evidence="7">
    <location>
        <begin position="109"/>
        <end position="132"/>
    </location>
</feature>
<comment type="subcellular location">
    <subcellularLocation>
        <location evidence="1">Membrane</location>
        <topology evidence="1">Multi-pass membrane protein</topology>
    </subcellularLocation>
</comment>